<organism evidence="2 3">
    <name type="scientific">Metasolibacillus meyeri</name>
    <dbReference type="NCBI Taxonomy" id="1071052"/>
    <lineage>
        <taxon>Bacteria</taxon>
        <taxon>Bacillati</taxon>
        <taxon>Bacillota</taxon>
        <taxon>Bacilli</taxon>
        <taxon>Bacillales</taxon>
        <taxon>Caryophanaceae</taxon>
        <taxon>Metasolibacillus</taxon>
    </lineage>
</organism>
<dbReference type="RefSeq" id="WP_326125034.1">
    <property type="nucleotide sequence ID" value="NZ_JARSFG010000032.1"/>
</dbReference>
<protein>
    <submittedName>
        <fullName evidence="2">Uncharacterized protein</fullName>
    </submittedName>
</protein>
<sequence>MKIKIGNKNKIKDSIIGEQNNIGTEIRKEGGFFQRHPVITALLTSFIIGFLLLFSFWKDVINFIENIFR</sequence>
<dbReference type="AlphaFoldDB" id="A0AAW9NY20"/>
<name>A0AAW9NY20_9BACL</name>
<keyword evidence="1" id="KW-0472">Membrane</keyword>
<dbReference type="Proteomes" id="UP001344888">
    <property type="component" value="Unassembled WGS sequence"/>
</dbReference>
<gene>
    <name evidence="2" type="ORF">P9B03_18690</name>
</gene>
<proteinExistence type="predicted"/>
<dbReference type="EMBL" id="JARSFG010000032">
    <property type="protein sequence ID" value="MEC1180496.1"/>
    <property type="molecule type" value="Genomic_DNA"/>
</dbReference>
<feature type="transmembrane region" description="Helical" evidence="1">
    <location>
        <begin position="37"/>
        <end position="57"/>
    </location>
</feature>
<comment type="caution">
    <text evidence="2">The sequence shown here is derived from an EMBL/GenBank/DDBJ whole genome shotgun (WGS) entry which is preliminary data.</text>
</comment>
<evidence type="ECO:0000313" key="3">
    <source>
        <dbReference type="Proteomes" id="UP001344888"/>
    </source>
</evidence>
<evidence type="ECO:0000256" key="1">
    <source>
        <dbReference type="SAM" id="Phobius"/>
    </source>
</evidence>
<evidence type="ECO:0000313" key="2">
    <source>
        <dbReference type="EMBL" id="MEC1180496.1"/>
    </source>
</evidence>
<keyword evidence="3" id="KW-1185">Reference proteome</keyword>
<reference evidence="2 3" key="1">
    <citation type="submission" date="2023-03" db="EMBL/GenBank/DDBJ databases">
        <title>Bacillus Genome Sequencing.</title>
        <authorList>
            <person name="Dunlap C."/>
        </authorList>
    </citation>
    <scope>NUCLEOTIDE SEQUENCE [LARGE SCALE GENOMIC DNA]</scope>
    <source>
        <strain evidence="2 3">B-59205</strain>
    </source>
</reference>
<keyword evidence="1" id="KW-0812">Transmembrane</keyword>
<accession>A0AAW9NY20</accession>
<keyword evidence="1" id="KW-1133">Transmembrane helix</keyword>